<dbReference type="InterPro" id="IPR055558">
    <property type="entry name" value="DUF7134"/>
</dbReference>
<evidence type="ECO:0000256" key="7">
    <source>
        <dbReference type="ARBA" id="ARBA00022840"/>
    </source>
</evidence>
<dbReference type="EC" id="2.7.13.3" evidence="2"/>
<evidence type="ECO:0000256" key="8">
    <source>
        <dbReference type="ARBA" id="ARBA00023012"/>
    </source>
</evidence>
<dbReference type="InterPro" id="IPR050482">
    <property type="entry name" value="Sensor_HK_TwoCompSys"/>
</dbReference>
<dbReference type="SMART" id="SM00387">
    <property type="entry name" value="HATPase_c"/>
    <property type="match status" value="1"/>
</dbReference>
<dbReference type="Pfam" id="PF23539">
    <property type="entry name" value="DUF7134"/>
    <property type="match status" value="1"/>
</dbReference>
<keyword evidence="10" id="KW-0812">Transmembrane</keyword>
<dbReference type="EMBL" id="JAKFHA010000009">
    <property type="protein sequence ID" value="MCF2529147.1"/>
    <property type="molecule type" value="Genomic_DNA"/>
</dbReference>
<proteinExistence type="predicted"/>
<dbReference type="Pfam" id="PF02518">
    <property type="entry name" value="HATPase_c"/>
    <property type="match status" value="1"/>
</dbReference>
<keyword evidence="5" id="KW-0547">Nucleotide-binding</keyword>
<feature type="transmembrane region" description="Helical" evidence="10">
    <location>
        <begin position="132"/>
        <end position="153"/>
    </location>
</feature>
<keyword evidence="10" id="KW-0472">Membrane</keyword>
<evidence type="ECO:0000313" key="13">
    <source>
        <dbReference type="Proteomes" id="UP001165378"/>
    </source>
</evidence>
<keyword evidence="4" id="KW-0808">Transferase</keyword>
<evidence type="ECO:0000256" key="2">
    <source>
        <dbReference type="ARBA" id="ARBA00012438"/>
    </source>
</evidence>
<feature type="domain" description="Histidine kinase/HSP90-like ATPase" evidence="11">
    <location>
        <begin position="318"/>
        <end position="412"/>
    </location>
</feature>
<keyword evidence="6 12" id="KW-0418">Kinase</keyword>
<evidence type="ECO:0000256" key="4">
    <source>
        <dbReference type="ARBA" id="ARBA00022679"/>
    </source>
</evidence>
<dbReference type="PANTHER" id="PTHR24421">
    <property type="entry name" value="NITRATE/NITRITE SENSOR PROTEIN NARX-RELATED"/>
    <property type="match status" value="1"/>
</dbReference>
<feature type="transmembrane region" description="Helical" evidence="10">
    <location>
        <begin position="63"/>
        <end position="80"/>
    </location>
</feature>
<keyword evidence="7" id="KW-0067">ATP-binding</keyword>
<dbReference type="GO" id="GO:0046983">
    <property type="term" value="F:protein dimerization activity"/>
    <property type="evidence" value="ECO:0007669"/>
    <property type="project" value="InterPro"/>
</dbReference>
<gene>
    <name evidence="12" type="ORF">LZ495_18270</name>
</gene>
<dbReference type="SUPFAM" id="SSF55874">
    <property type="entry name" value="ATPase domain of HSP90 chaperone/DNA topoisomerase II/histidine kinase"/>
    <property type="match status" value="1"/>
</dbReference>
<dbReference type="GO" id="GO:0016020">
    <property type="term" value="C:membrane"/>
    <property type="evidence" value="ECO:0007669"/>
    <property type="project" value="InterPro"/>
</dbReference>
<feature type="transmembrane region" description="Helical" evidence="10">
    <location>
        <begin position="33"/>
        <end position="51"/>
    </location>
</feature>
<dbReference type="Gene3D" id="3.30.565.10">
    <property type="entry name" value="Histidine kinase-like ATPase, C-terminal domain"/>
    <property type="match status" value="1"/>
</dbReference>
<reference evidence="12" key="1">
    <citation type="submission" date="2022-01" db="EMBL/GenBank/DDBJ databases">
        <title>Genome-Based Taxonomic Classification of the Phylum Actinobacteria.</title>
        <authorList>
            <person name="Gao Y."/>
        </authorList>
    </citation>
    <scope>NUCLEOTIDE SEQUENCE</scope>
    <source>
        <strain evidence="12">KLBMP 8922</strain>
    </source>
</reference>
<organism evidence="12 13">
    <name type="scientific">Yinghuangia soli</name>
    <dbReference type="NCBI Taxonomy" id="2908204"/>
    <lineage>
        <taxon>Bacteria</taxon>
        <taxon>Bacillati</taxon>
        <taxon>Actinomycetota</taxon>
        <taxon>Actinomycetes</taxon>
        <taxon>Kitasatosporales</taxon>
        <taxon>Streptomycetaceae</taxon>
        <taxon>Yinghuangia</taxon>
    </lineage>
</organism>
<evidence type="ECO:0000256" key="9">
    <source>
        <dbReference type="SAM" id="MobiDB-lite"/>
    </source>
</evidence>
<dbReference type="Pfam" id="PF07730">
    <property type="entry name" value="HisKA_3"/>
    <property type="match status" value="1"/>
</dbReference>
<dbReference type="Proteomes" id="UP001165378">
    <property type="component" value="Unassembled WGS sequence"/>
</dbReference>
<keyword evidence="13" id="KW-1185">Reference proteome</keyword>
<evidence type="ECO:0000256" key="3">
    <source>
        <dbReference type="ARBA" id="ARBA00022553"/>
    </source>
</evidence>
<protein>
    <recommendedName>
        <fullName evidence="2">histidine kinase</fullName>
        <ecNumber evidence="2">2.7.13.3</ecNumber>
    </recommendedName>
</protein>
<sequence>MAAVKEALAAAVPAPLVRGTAWVQERCTRYGNYPADAALAFIVLCTMLALLRIDDEGTVHSEVEWYGYVLVVIGSVPLVWRRRWPFGTGVTVALAAIVYDRMPGLPSQHLQYGALVGVYTVADRGPDSVRRWIPLLSLIGLLAAGVSVQDLLYGNMFPMLSLLTAYVLGCSARTRRAYAAALEARAEQLARERDLEADRAASRERERIAREMHDILGHAVSLMVVQAEAGPVVVRSDPARAEAAFEAIADAGRDAMAQLRRMLGLLNRPGQDDDGAAGEERAPQAGVDTLPELLARVRETGLQITLEATGTPVPLAADRSLAVYRLVQESLTNTVRHAGASRAEVRLAWGPDALDVEVRDDGIGAQKTASADSGFGLVGLAQRIEAVGGTLTAGPAAGGPGFRVATRLPLPLPAAPAEPVPVPPAGPVSPPWSIAGIAGPGGLCTPPVGEVPSPPLPADRAGAPGDSAAPVPDEVLGTRN</sequence>
<evidence type="ECO:0000256" key="5">
    <source>
        <dbReference type="ARBA" id="ARBA00022741"/>
    </source>
</evidence>
<dbReference type="Gene3D" id="1.20.5.1930">
    <property type="match status" value="1"/>
</dbReference>
<dbReference type="InterPro" id="IPR003594">
    <property type="entry name" value="HATPase_dom"/>
</dbReference>
<dbReference type="AlphaFoldDB" id="A0AA41Q0V1"/>
<keyword evidence="10" id="KW-1133">Transmembrane helix</keyword>
<dbReference type="GO" id="GO:0005524">
    <property type="term" value="F:ATP binding"/>
    <property type="evidence" value="ECO:0007669"/>
    <property type="project" value="UniProtKB-KW"/>
</dbReference>
<dbReference type="PANTHER" id="PTHR24421:SF10">
    <property type="entry name" value="NITRATE_NITRITE SENSOR PROTEIN NARQ"/>
    <property type="match status" value="1"/>
</dbReference>
<feature type="region of interest" description="Disordered" evidence="9">
    <location>
        <begin position="443"/>
        <end position="480"/>
    </location>
</feature>
<evidence type="ECO:0000256" key="10">
    <source>
        <dbReference type="SAM" id="Phobius"/>
    </source>
</evidence>
<accession>A0AA41Q0V1</accession>
<evidence type="ECO:0000256" key="1">
    <source>
        <dbReference type="ARBA" id="ARBA00000085"/>
    </source>
</evidence>
<dbReference type="CDD" id="cd16917">
    <property type="entry name" value="HATPase_UhpB-NarQ-NarX-like"/>
    <property type="match status" value="1"/>
</dbReference>
<dbReference type="InterPro" id="IPR011712">
    <property type="entry name" value="Sig_transdc_His_kin_sub3_dim/P"/>
</dbReference>
<name>A0AA41Q0V1_9ACTN</name>
<keyword evidence="8" id="KW-0902">Two-component regulatory system</keyword>
<evidence type="ECO:0000313" key="12">
    <source>
        <dbReference type="EMBL" id="MCF2529147.1"/>
    </source>
</evidence>
<keyword evidence="3" id="KW-0597">Phosphoprotein</keyword>
<comment type="caution">
    <text evidence="12">The sequence shown here is derived from an EMBL/GenBank/DDBJ whole genome shotgun (WGS) entry which is preliminary data.</text>
</comment>
<dbReference type="RefSeq" id="WP_235053313.1">
    <property type="nucleotide sequence ID" value="NZ_JAKFHA010000009.1"/>
</dbReference>
<comment type="catalytic activity">
    <reaction evidence="1">
        <text>ATP + protein L-histidine = ADP + protein N-phospho-L-histidine.</text>
        <dbReference type="EC" id="2.7.13.3"/>
    </reaction>
</comment>
<evidence type="ECO:0000259" key="11">
    <source>
        <dbReference type="SMART" id="SM00387"/>
    </source>
</evidence>
<dbReference type="GO" id="GO:0000155">
    <property type="term" value="F:phosphorelay sensor kinase activity"/>
    <property type="evidence" value="ECO:0007669"/>
    <property type="project" value="InterPro"/>
</dbReference>
<dbReference type="InterPro" id="IPR036890">
    <property type="entry name" value="HATPase_C_sf"/>
</dbReference>
<evidence type="ECO:0000256" key="6">
    <source>
        <dbReference type="ARBA" id="ARBA00022777"/>
    </source>
</evidence>